<keyword evidence="4" id="KW-1185">Reference proteome</keyword>
<dbReference type="Gene3D" id="3.40.190.10">
    <property type="entry name" value="Periplasmic binding protein-like II"/>
    <property type="match status" value="1"/>
</dbReference>
<dbReference type="PIRSF" id="PIRSF017082">
    <property type="entry name" value="YflP"/>
    <property type="match status" value="1"/>
</dbReference>
<dbReference type="OrthoDB" id="8678477at2"/>
<feature type="chain" id="PRO_5017018153" evidence="2">
    <location>
        <begin position="26"/>
        <end position="320"/>
    </location>
</feature>
<dbReference type="PANTHER" id="PTHR42928:SF5">
    <property type="entry name" value="BLR1237 PROTEIN"/>
    <property type="match status" value="1"/>
</dbReference>
<keyword evidence="3" id="KW-0675">Receptor</keyword>
<dbReference type="Proteomes" id="UP000252884">
    <property type="component" value="Unassembled WGS sequence"/>
</dbReference>
<dbReference type="AlphaFoldDB" id="A0A368XR71"/>
<dbReference type="InterPro" id="IPR042100">
    <property type="entry name" value="Bug_dom1"/>
</dbReference>
<evidence type="ECO:0000313" key="3">
    <source>
        <dbReference type="EMBL" id="RCW70375.1"/>
    </source>
</evidence>
<evidence type="ECO:0000256" key="2">
    <source>
        <dbReference type="SAM" id="SignalP"/>
    </source>
</evidence>
<dbReference type="PANTHER" id="PTHR42928">
    <property type="entry name" value="TRICARBOXYLATE-BINDING PROTEIN"/>
    <property type="match status" value="1"/>
</dbReference>
<evidence type="ECO:0000256" key="1">
    <source>
        <dbReference type="ARBA" id="ARBA00006987"/>
    </source>
</evidence>
<organism evidence="3 4">
    <name type="scientific">Pseudorhodoferax soli</name>
    <dbReference type="NCBI Taxonomy" id="545864"/>
    <lineage>
        <taxon>Bacteria</taxon>
        <taxon>Pseudomonadati</taxon>
        <taxon>Pseudomonadota</taxon>
        <taxon>Betaproteobacteria</taxon>
        <taxon>Burkholderiales</taxon>
        <taxon>Comamonadaceae</taxon>
    </lineage>
</organism>
<proteinExistence type="inferred from homology"/>
<protein>
    <submittedName>
        <fullName evidence="3">Tripartite-type tricarboxylate transporter receptor subunit TctC</fullName>
    </submittedName>
</protein>
<accession>A0A368XR71</accession>
<sequence length="320" mass="33667">MFPRLAVAAASCAICAAMLSPAAHAQQPYPHKPITLIVPFGPGGTSDIMARFMQQPLGEILGVPVVVDNKAGAGGAIGMTALKNAAPDGYTIGLSVIGPQMLQPALRNTGYTADGFEPICGTYDVPLMLMVKPDSKFKQLSDVIAAAKAQPGQLTYGSSGTGTVLHLSMAMLLDQAKTDGLHVPYKSSGEMITGLLGQQIALFAETPTISTQYKLRGLAVLAKERLPAYPDVPTSAEGGLPLQASVWGGFIAPKGLPAAVRQKLEAACEKAAHSAAYQQKAEQVNTPLVYRNSKDYGAFVQAEQERYTQLIKTLGLAEKQ</sequence>
<evidence type="ECO:0000313" key="4">
    <source>
        <dbReference type="Proteomes" id="UP000252884"/>
    </source>
</evidence>
<dbReference type="Pfam" id="PF03401">
    <property type="entry name" value="TctC"/>
    <property type="match status" value="1"/>
</dbReference>
<name>A0A368XR71_9BURK</name>
<keyword evidence="2" id="KW-0732">Signal</keyword>
<gene>
    <name evidence="3" type="ORF">DES41_105317</name>
</gene>
<reference evidence="3 4" key="1">
    <citation type="submission" date="2018-07" db="EMBL/GenBank/DDBJ databases">
        <title>Genomic Encyclopedia of Type Strains, Phase IV (KMG-IV): sequencing the most valuable type-strain genomes for metagenomic binning, comparative biology and taxonomic classification.</title>
        <authorList>
            <person name="Goeker M."/>
        </authorList>
    </citation>
    <scope>NUCLEOTIDE SEQUENCE [LARGE SCALE GENOMIC DNA]</scope>
    <source>
        <strain evidence="3 4">DSM 21634</strain>
    </source>
</reference>
<dbReference type="Gene3D" id="3.40.190.150">
    <property type="entry name" value="Bordetella uptake gene, domain 1"/>
    <property type="match status" value="1"/>
</dbReference>
<dbReference type="CDD" id="cd07012">
    <property type="entry name" value="PBP2_Bug_TTT"/>
    <property type="match status" value="1"/>
</dbReference>
<dbReference type="InterPro" id="IPR005064">
    <property type="entry name" value="BUG"/>
</dbReference>
<comment type="similarity">
    <text evidence="1">Belongs to the UPF0065 (bug) family.</text>
</comment>
<dbReference type="EMBL" id="QPJK01000005">
    <property type="protein sequence ID" value="RCW70375.1"/>
    <property type="molecule type" value="Genomic_DNA"/>
</dbReference>
<comment type="caution">
    <text evidence="3">The sequence shown here is derived from an EMBL/GenBank/DDBJ whole genome shotgun (WGS) entry which is preliminary data.</text>
</comment>
<feature type="signal peptide" evidence="2">
    <location>
        <begin position="1"/>
        <end position="25"/>
    </location>
</feature>